<accession>A0A7J9CF03</accession>
<dbReference type="AlphaFoldDB" id="A0A7J9CF03"/>
<gene>
    <name evidence="1" type="ORF">Gogos_009581</name>
</gene>
<proteinExistence type="predicted"/>
<evidence type="ECO:0000313" key="1">
    <source>
        <dbReference type="EMBL" id="MBA0747120.1"/>
    </source>
</evidence>
<comment type="caution">
    <text evidence="1">The sequence shown here is derived from an EMBL/GenBank/DDBJ whole genome shotgun (WGS) entry which is preliminary data.</text>
</comment>
<evidence type="ECO:0000313" key="2">
    <source>
        <dbReference type="Proteomes" id="UP000593579"/>
    </source>
</evidence>
<organism evidence="1 2">
    <name type="scientific">Gossypium gossypioides</name>
    <name type="common">Mexican cotton</name>
    <name type="synonym">Selera gossypioides</name>
    <dbReference type="NCBI Taxonomy" id="34282"/>
    <lineage>
        <taxon>Eukaryota</taxon>
        <taxon>Viridiplantae</taxon>
        <taxon>Streptophyta</taxon>
        <taxon>Embryophyta</taxon>
        <taxon>Tracheophyta</taxon>
        <taxon>Spermatophyta</taxon>
        <taxon>Magnoliopsida</taxon>
        <taxon>eudicotyledons</taxon>
        <taxon>Gunneridae</taxon>
        <taxon>Pentapetalae</taxon>
        <taxon>rosids</taxon>
        <taxon>malvids</taxon>
        <taxon>Malvales</taxon>
        <taxon>Malvaceae</taxon>
        <taxon>Malvoideae</taxon>
        <taxon>Gossypium</taxon>
    </lineage>
</organism>
<dbReference type="EMBL" id="JABEZY010000009">
    <property type="protein sequence ID" value="MBA0747120.1"/>
    <property type="molecule type" value="Genomic_DNA"/>
</dbReference>
<name>A0A7J9CF03_GOSGO</name>
<sequence>MRRRRLRLSCTVLRNKALFGSMFRHLAN</sequence>
<protein>
    <submittedName>
        <fullName evidence="1">Uncharacterized protein</fullName>
    </submittedName>
</protein>
<dbReference type="Proteomes" id="UP000593579">
    <property type="component" value="Unassembled WGS sequence"/>
</dbReference>
<keyword evidence="2" id="KW-1185">Reference proteome</keyword>
<reference evidence="1 2" key="1">
    <citation type="journal article" date="2019" name="Genome Biol. Evol.">
        <title>Insights into the evolution of the New World diploid cottons (Gossypium, subgenus Houzingenia) based on genome sequencing.</title>
        <authorList>
            <person name="Grover C.E."/>
            <person name="Arick M.A. 2nd"/>
            <person name="Thrash A."/>
            <person name="Conover J.L."/>
            <person name="Sanders W.S."/>
            <person name="Peterson D.G."/>
            <person name="Frelichowski J.E."/>
            <person name="Scheffler J.A."/>
            <person name="Scheffler B.E."/>
            <person name="Wendel J.F."/>
        </authorList>
    </citation>
    <scope>NUCLEOTIDE SEQUENCE [LARGE SCALE GENOMIC DNA]</scope>
    <source>
        <strain evidence="1">5</strain>
        <tissue evidence="1">Leaf</tissue>
    </source>
</reference>